<evidence type="ECO:0000313" key="1">
    <source>
        <dbReference type="EMBL" id="CAL1714049.1"/>
    </source>
</evidence>
<dbReference type="EMBL" id="OZ037951">
    <property type="protein sequence ID" value="CAL1714049.1"/>
    <property type="molecule type" value="Genomic_DNA"/>
</dbReference>
<proteinExistence type="predicted"/>
<name>A0ABP1E3H7_9APHY</name>
<organism evidence="1 2">
    <name type="scientific">Somion occarium</name>
    <dbReference type="NCBI Taxonomy" id="3059160"/>
    <lineage>
        <taxon>Eukaryota</taxon>
        <taxon>Fungi</taxon>
        <taxon>Dikarya</taxon>
        <taxon>Basidiomycota</taxon>
        <taxon>Agaricomycotina</taxon>
        <taxon>Agaricomycetes</taxon>
        <taxon>Polyporales</taxon>
        <taxon>Cerrenaceae</taxon>
        <taxon>Somion</taxon>
    </lineage>
</organism>
<sequence>MVPKLELDVTSRQQVYGTRYSNVYRLRLQGGGDVCVKALEIVGDLLDEATQKDHNKRVMKELKLDHKNMDLKTLFAKARSLAMY</sequence>
<dbReference type="Proteomes" id="UP001497453">
    <property type="component" value="Chromosome 8"/>
</dbReference>
<gene>
    <name evidence="1" type="ORF">GFSPODELE1_LOCUS9601</name>
</gene>
<reference evidence="2" key="1">
    <citation type="submission" date="2024-04" db="EMBL/GenBank/DDBJ databases">
        <authorList>
            <person name="Shaw F."/>
            <person name="Minotto A."/>
        </authorList>
    </citation>
    <scope>NUCLEOTIDE SEQUENCE [LARGE SCALE GENOMIC DNA]</scope>
</reference>
<evidence type="ECO:0000313" key="2">
    <source>
        <dbReference type="Proteomes" id="UP001497453"/>
    </source>
</evidence>
<keyword evidence="2" id="KW-1185">Reference proteome</keyword>
<protein>
    <submittedName>
        <fullName evidence="1">Uncharacterized protein</fullName>
    </submittedName>
</protein>
<accession>A0ABP1E3H7</accession>